<dbReference type="NCBIfam" id="TIGR00728">
    <property type="entry name" value="OPT_sfam"/>
    <property type="match status" value="1"/>
</dbReference>
<evidence type="ECO:0000256" key="9">
    <source>
        <dbReference type="SAM" id="Phobius"/>
    </source>
</evidence>
<comment type="caution">
    <text evidence="10">The sequence shown here is derived from an EMBL/GenBank/DDBJ whole genome shotgun (WGS) entry which is preliminary data.</text>
</comment>
<feature type="transmembrane region" description="Helical" evidence="9">
    <location>
        <begin position="546"/>
        <end position="567"/>
    </location>
</feature>
<evidence type="ECO:0000256" key="4">
    <source>
        <dbReference type="ARBA" id="ARBA00022692"/>
    </source>
</evidence>
<dbReference type="GeneID" id="90036213"/>
<dbReference type="InterPro" id="IPR004648">
    <property type="entry name" value="Oligpept_transpt"/>
</dbReference>
<proteinExistence type="inferred from homology"/>
<feature type="transmembrane region" description="Helical" evidence="9">
    <location>
        <begin position="799"/>
        <end position="821"/>
    </location>
</feature>
<feature type="transmembrane region" description="Helical" evidence="9">
    <location>
        <begin position="403"/>
        <end position="429"/>
    </location>
</feature>
<evidence type="ECO:0000256" key="3">
    <source>
        <dbReference type="ARBA" id="ARBA00022448"/>
    </source>
</evidence>
<feature type="transmembrane region" description="Helical" evidence="9">
    <location>
        <begin position="723"/>
        <end position="741"/>
    </location>
</feature>
<keyword evidence="7 9" id="KW-1133">Transmembrane helix</keyword>
<comment type="similarity">
    <text evidence="2">Belongs to the oligopeptide OPT transporter family.</text>
</comment>
<dbReference type="EMBL" id="JBBJBU010000012">
    <property type="protein sequence ID" value="KAK7203251.1"/>
    <property type="molecule type" value="Genomic_DNA"/>
</dbReference>
<evidence type="ECO:0000256" key="5">
    <source>
        <dbReference type="ARBA" id="ARBA00022856"/>
    </source>
</evidence>
<keyword evidence="8 9" id="KW-0472">Membrane</keyword>
<name>A0ABR1F090_9ASCO</name>
<feature type="transmembrane region" description="Helical" evidence="9">
    <location>
        <begin position="654"/>
        <end position="674"/>
    </location>
</feature>
<evidence type="ECO:0000256" key="8">
    <source>
        <dbReference type="ARBA" id="ARBA00023136"/>
    </source>
</evidence>
<keyword evidence="11" id="KW-1185">Reference proteome</keyword>
<sequence>MEDTDYEKKEAIVSVVTTDDDVLNSEKGEVVIETTPVIDIEEREKVIYRLTAVHLGGENETVFDKGAEYLFDKMSTLPVDEGVQILKDTVKEHLRDENFPAVDMDRIVELLKGPEHYQGGDRDAYELDVKIEAALIKYHSPYPEVRAVCDPFDEPTAEIETIRMYFLGICWVALGSFINQFFSQRQPALSITSQACQILLYFCGEFLARVLPDKGFTLFGHYYSLNPGPWTHKEQMLATLMVNVASAAAPVGSALLVLRMPMFFNLQYVRFGFMMLLNLATLFLGFGIAGVVRRFVIYPVKAVWPTVLPTLALNRALLIPEKRAVINGWTISKYRFFMWVMCASFLWYFFPAYIFKALSYFNWITWIAPNNFNLAVICGSYLGLGFNPITTFDWSIINYTKPLVVPFFSILNNYIGVFVGAFIVLAMYWTNYSYTAYLPINSNAVWDNTGSSYNASRVAINNEFYETGYKEYSPPFTSAGYILTNGAALGIHTLALAYILLTEYKMLWGALKDFYLQLRHRGRSNFASYTDPHTRMMAKYPEVPDWWYLLVLLLSFACAVGACAGYPTNTPVWALVIVIIICSVMLIPSAIIASVTGYELGFANLIFIIIGYMLPGNGIANMILRQFGWDMDQQTESFVSDLKMGHYVKLPPRAMFRVQMLAVLVQAFMTVAILNFSVDSINDFCSITQPDHFTCAYPRSLYAEGILYGIVGPRRMFNHLYPVVKYTFLICFVAVFPFWLLKLKFPRAMLYVHPVLLLNGLSKWGQAYNLSEYTPGLIAGFFFNYWIKRRYVNWWTKYNYVLTSGLSAGLAFGGMFIFLTLQYTGTSLSWWGNSVSSAGIDGASSAAKLQVPEGTKFGPTTWD</sequence>
<dbReference type="NCBIfam" id="TIGR00727">
    <property type="entry name" value="ISP4_OPT"/>
    <property type="match status" value="1"/>
</dbReference>
<feature type="transmembrane region" description="Helical" evidence="9">
    <location>
        <begin position="236"/>
        <end position="258"/>
    </location>
</feature>
<keyword evidence="6" id="KW-0653">Protein transport</keyword>
<accession>A0ABR1F090</accession>
<organism evidence="10 11">
    <name type="scientific">Myxozyma melibiosi</name>
    <dbReference type="NCBI Taxonomy" id="54550"/>
    <lineage>
        <taxon>Eukaryota</taxon>
        <taxon>Fungi</taxon>
        <taxon>Dikarya</taxon>
        <taxon>Ascomycota</taxon>
        <taxon>Saccharomycotina</taxon>
        <taxon>Lipomycetes</taxon>
        <taxon>Lipomycetales</taxon>
        <taxon>Lipomycetaceae</taxon>
        <taxon>Myxozyma</taxon>
    </lineage>
</organism>
<feature type="transmembrane region" description="Helical" evidence="9">
    <location>
        <begin position="295"/>
        <end position="313"/>
    </location>
</feature>
<dbReference type="InterPro" id="IPR004813">
    <property type="entry name" value="OPT"/>
</dbReference>
<feature type="transmembrane region" description="Helical" evidence="9">
    <location>
        <begin position="270"/>
        <end position="289"/>
    </location>
</feature>
<feature type="transmembrane region" description="Helical" evidence="9">
    <location>
        <begin position="360"/>
        <end position="382"/>
    </location>
</feature>
<dbReference type="PANTHER" id="PTHR22601">
    <property type="entry name" value="ISP4 LIKE PROTEIN"/>
    <property type="match status" value="1"/>
</dbReference>
<dbReference type="Pfam" id="PF03169">
    <property type="entry name" value="OPT"/>
    <property type="match status" value="1"/>
</dbReference>
<keyword evidence="3" id="KW-0813">Transport</keyword>
<comment type="subcellular location">
    <subcellularLocation>
        <location evidence="1">Membrane</location>
        <topology evidence="1">Multi-pass membrane protein</topology>
    </subcellularLocation>
</comment>
<gene>
    <name evidence="10" type="ORF">BZA70DRAFT_250719</name>
</gene>
<feature type="transmembrane region" description="Helical" evidence="9">
    <location>
        <begin position="573"/>
        <end position="595"/>
    </location>
</feature>
<feature type="transmembrane region" description="Helical" evidence="9">
    <location>
        <begin position="767"/>
        <end position="787"/>
    </location>
</feature>
<evidence type="ECO:0000256" key="7">
    <source>
        <dbReference type="ARBA" id="ARBA00022989"/>
    </source>
</evidence>
<dbReference type="RefSeq" id="XP_064766284.1">
    <property type="nucleotide sequence ID" value="XM_064910701.1"/>
</dbReference>
<keyword evidence="5" id="KW-0571">Peptide transport</keyword>
<dbReference type="Proteomes" id="UP001498771">
    <property type="component" value="Unassembled WGS sequence"/>
</dbReference>
<reference evidence="10 11" key="1">
    <citation type="submission" date="2024-03" db="EMBL/GenBank/DDBJ databases">
        <title>Genome-scale model development and genomic sequencing of the oleaginous clade Lipomyces.</title>
        <authorList>
            <consortium name="Lawrence Berkeley National Laboratory"/>
            <person name="Czajka J.J."/>
            <person name="Han Y."/>
            <person name="Kim J."/>
            <person name="Mondo S.J."/>
            <person name="Hofstad B.A."/>
            <person name="Robles A."/>
            <person name="Haridas S."/>
            <person name="Riley R."/>
            <person name="LaButti K."/>
            <person name="Pangilinan J."/>
            <person name="Andreopoulos W."/>
            <person name="Lipzen A."/>
            <person name="Yan J."/>
            <person name="Wang M."/>
            <person name="Ng V."/>
            <person name="Grigoriev I.V."/>
            <person name="Spatafora J.W."/>
            <person name="Magnuson J.K."/>
            <person name="Baker S.E."/>
            <person name="Pomraning K.R."/>
        </authorList>
    </citation>
    <scope>NUCLEOTIDE SEQUENCE [LARGE SCALE GENOMIC DNA]</scope>
    <source>
        <strain evidence="10 11">Phaff 52-87</strain>
    </source>
</reference>
<evidence type="ECO:0000256" key="2">
    <source>
        <dbReference type="ARBA" id="ARBA00008807"/>
    </source>
</evidence>
<protein>
    <submittedName>
        <fullName evidence="10">OPT oligopeptide transporter protein-domain-containing protein</fullName>
    </submittedName>
</protein>
<evidence type="ECO:0000313" key="10">
    <source>
        <dbReference type="EMBL" id="KAK7203251.1"/>
    </source>
</evidence>
<evidence type="ECO:0000313" key="11">
    <source>
        <dbReference type="Proteomes" id="UP001498771"/>
    </source>
</evidence>
<feature type="transmembrane region" description="Helical" evidence="9">
    <location>
        <begin position="164"/>
        <end position="182"/>
    </location>
</feature>
<evidence type="ECO:0000256" key="1">
    <source>
        <dbReference type="ARBA" id="ARBA00004141"/>
    </source>
</evidence>
<feature type="transmembrane region" description="Helical" evidence="9">
    <location>
        <begin position="334"/>
        <end position="354"/>
    </location>
</feature>
<evidence type="ECO:0000256" key="6">
    <source>
        <dbReference type="ARBA" id="ARBA00022927"/>
    </source>
</evidence>
<feature type="transmembrane region" description="Helical" evidence="9">
    <location>
        <begin position="479"/>
        <end position="501"/>
    </location>
</feature>
<keyword evidence="4 9" id="KW-0812">Transmembrane</keyword>
<feature type="transmembrane region" description="Helical" evidence="9">
    <location>
        <begin position="602"/>
        <end position="624"/>
    </location>
</feature>